<keyword evidence="5 11" id="KW-0418">Kinase</keyword>
<comment type="caution">
    <text evidence="11">The sequence shown here is derived from an EMBL/GenBank/DDBJ whole genome shotgun (WGS) entry which is preliminary data.</text>
</comment>
<evidence type="ECO:0000256" key="5">
    <source>
        <dbReference type="ARBA" id="ARBA00022777"/>
    </source>
</evidence>
<dbReference type="Pfam" id="PF00069">
    <property type="entry name" value="Pkinase"/>
    <property type="match status" value="1"/>
</dbReference>
<evidence type="ECO:0000256" key="3">
    <source>
        <dbReference type="ARBA" id="ARBA00022679"/>
    </source>
</evidence>
<dbReference type="EMBL" id="JNBS01004446">
    <property type="protein sequence ID" value="OQR83297.1"/>
    <property type="molecule type" value="Genomic_DNA"/>
</dbReference>
<dbReference type="PANTHER" id="PTHR43895:SF32">
    <property type="entry name" value="SERINE_THREONINE-PROTEIN KINASE CHK1"/>
    <property type="match status" value="1"/>
</dbReference>
<dbReference type="GO" id="GO:0005524">
    <property type="term" value="F:ATP binding"/>
    <property type="evidence" value="ECO:0007669"/>
    <property type="project" value="UniProtKB-KW"/>
</dbReference>
<gene>
    <name evidence="11" type="ORF">THRCLA_10968</name>
</gene>
<dbReference type="InterPro" id="IPR008271">
    <property type="entry name" value="Ser/Thr_kinase_AS"/>
</dbReference>
<protein>
    <recommendedName>
        <fullName evidence="1">non-specific serine/threonine protein kinase</fullName>
        <ecNumber evidence="1">2.7.11.1</ecNumber>
    </recommendedName>
</protein>
<keyword evidence="3" id="KW-0808">Transferase</keyword>
<organism evidence="11 12">
    <name type="scientific">Thraustotheca clavata</name>
    <dbReference type="NCBI Taxonomy" id="74557"/>
    <lineage>
        <taxon>Eukaryota</taxon>
        <taxon>Sar</taxon>
        <taxon>Stramenopiles</taxon>
        <taxon>Oomycota</taxon>
        <taxon>Saprolegniomycetes</taxon>
        <taxon>Saprolegniales</taxon>
        <taxon>Achlyaceae</taxon>
        <taxon>Thraustotheca</taxon>
    </lineage>
</organism>
<accession>A0A1V9YC82</accession>
<dbReference type="AlphaFoldDB" id="A0A1V9YC82"/>
<dbReference type="PANTHER" id="PTHR43895">
    <property type="entry name" value="CALCIUM/CALMODULIN-DEPENDENT PROTEIN KINASE KINASE-RELATED"/>
    <property type="match status" value="1"/>
</dbReference>
<keyword evidence="2 11" id="KW-0723">Serine/threonine-protein kinase</keyword>
<dbReference type="SUPFAM" id="SSF56112">
    <property type="entry name" value="Protein kinase-like (PK-like)"/>
    <property type="match status" value="1"/>
</dbReference>
<evidence type="ECO:0000256" key="8">
    <source>
        <dbReference type="ARBA" id="ARBA00048679"/>
    </source>
</evidence>
<dbReference type="GO" id="GO:0007165">
    <property type="term" value="P:signal transduction"/>
    <property type="evidence" value="ECO:0007669"/>
    <property type="project" value="TreeGrafter"/>
</dbReference>
<sequence>MECVNCRHVWWLVHQTSKQAIAAYEDPRSGSFRELTLPRCIEVWGIEFVQATKDMDDLDDFCEVVVKGQTFQIPKIPKKFVKFVRNRNSIYREIANMSSLGSHINVLRLDEALELNQDSKCTIFLVLELAAGGELFDRIKLDCGTDEATARLYFKQLISGVAFCHGSGVCHRDLKPENLLLADNEENSTLKIADFGLSAIFSITDDIGNGATGQSIRRLRSVVGSPHYVAPEVIQDMGQGYDGTKADAWSIGIILYAMLAGSLPFGKDLFKCIRYEKFKKWSYQTKYNDDAEDPANEVEFPEWFFPQNFSQDVKSLISQLIYPDPCLRLSVDEAVQHRWVVIATESQKGPQEEQISTDELHHGSLPPTPLACLKISPLPPASGMNLQLNKDKELWSSLRSHNNITGGNLPIKSTSLLSVNSQLPTMIQSSPNKPTLTLPPRSLMHPGYMPPLEEGTPVNSPKPVAPSGSWCRVCGRGNCTCDQTCPKLDENIGEWNPNQTRKEENTIDGDDQDQTSTCSLHSCINDLQILSPSTW</sequence>
<evidence type="ECO:0000256" key="4">
    <source>
        <dbReference type="ARBA" id="ARBA00022741"/>
    </source>
</evidence>
<dbReference type="OrthoDB" id="539158at2759"/>
<evidence type="ECO:0000313" key="12">
    <source>
        <dbReference type="Proteomes" id="UP000243217"/>
    </source>
</evidence>
<dbReference type="SMART" id="SM00220">
    <property type="entry name" value="S_TKc"/>
    <property type="match status" value="1"/>
</dbReference>
<evidence type="ECO:0000313" key="11">
    <source>
        <dbReference type="EMBL" id="OQR83297.1"/>
    </source>
</evidence>
<evidence type="ECO:0000259" key="10">
    <source>
        <dbReference type="PROSITE" id="PS50011"/>
    </source>
</evidence>
<keyword evidence="6" id="KW-0067">ATP-binding</keyword>
<dbReference type="STRING" id="74557.A0A1V9YC82"/>
<evidence type="ECO:0000256" key="1">
    <source>
        <dbReference type="ARBA" id="ARBA00012513"/>
    </source>
</evidence>
<dbReference type="PROSITE" id="PS50011">
    <property type="entry name" value="PROTEIN_KINASE_DOM"/>
    <property type="match status" value="1"/>
</dbReference>
<dbReference type="InterPro" id="IPR011009">
    <property type="entry name" value="Kinase-like_dom_sf"/>
</dbReference>
<evidence type="ECO:0000256" key="6">
    <source>
        <dbReference type="ARBA" id="ARBA00022840"/>
    </source>
</evidence>
<evidence type="ECO:0000256" key="9">
    <source>
        <dbReference type="SAM" id="MobiDB-lite"/>
    </source>
</evidence>
<dbReference type="Proteomes" id="UP000243217">
    <property type="component" value="Unassembled WGS sequence"/>
</dbReference>
<evidence type="ECO:0000256" key="7">
    <source>
        <dbReference type="ARBA" id="ARBA00047899"/>
    </source>
</evidence>
<reference evidence="11 12" key="1">
    <citation type="journal article" date="2014" name="Genome Biol. Evol.">
        <title>The secreted proteins of Achlya hypogyna and Thraustotheca clavata identify the ancestral oomycete secretome and reveal gene acquisitions by horizontal gene transfer.</title>
        <authorList>
            <person name="Misner I."/>
            <person name="Blouin N."/>
            <person name="Leonard G."/>
            <person name="Richards T.A."/>
            <person name="Lane C.E."/>
        </authorList>
    </citation>
    <scope>NUCLEOTIDE SEQUENCE [LARGE SCALE GENOMIC DNA]</scope>
    <source>
        <strain evidence="11 12">ATCC 34112</strain>
    </source>
</reference>
<dbReference type="Gene3D" id="1.10.510.10">
    <property type="entry name" value="Transferase(Phosphotransferase) domain 1"/>
    <property type="match status" value="1"/>
</dbReference>
<feature type="region of interest" description="Disordered" evidence="9">
    <location>
        <begin position="493"/>
        <end position="513"/>
    </location>
</feature>
<dbReference type="GO" id="GO:0004674">
    <property type="term" value="F:protein serine/threonine kinase activity"/>
    <property type="evidence" value="ECO:0007669"/>
    <property type="project" value="UniProtKB-KW"/>
</dbReference>
<feature type="domain" description="Protein kinase" evidence="10">
    <location>
        <begin position="21"/>
        <end position="340"/>
    </location>
</feature>
<dbReference type="EC" id="2.7.11.1" evidence="1"/>
<comment type="catalytic activity">
    <reaction evidence="7">
        <text>L-threonyl-[protein] + ATP = O-phospho-L-threonyl-[protein] + ADP + H(+)</text>
        <dbReference type="Rhea" id="RHEA:46608"/>
        <dbReference type="Rhea" id="RHEA-COMP:11060"/>
        <dbReference type="Rhea" id="RHEA-COMP:11605"/>
        <dbReference type="ChEBI" id="CHEBI:15378"/>
        <dbReference type="ChEBI" id="CHEBI:30013"/>
        <dbReference type="ChEBI" id="CHEBI:30616"/>
        <dbReference type="ChEBI" id="CHEBI:61977"/>
        <dbReference type="ChEBI" id="CHEBI:456216"/>
        <dbReference type="EC" id="2.7.11.1"/>
    </reaction>
</comment>
<comment type="catalytic activity">
    <reaction evidence="8">
        <text>L-seryl-[protein] + ATP = O-phospho-L-seryl-[protein] + ADP + H(+)</text>
        <dbReference type="Rhea" id="RHEA:17989"/>
        <dbReference type="Rhea" id="RHEA-COMP:9863"/>
        <dbReference type="Rhea" id="RHEA-COMP:11604"/>
        <dbReference type="ChEBI" id="CHEBI:15378"/>
        <dbReference type="ChEBI" id="CHEBI:29999"/>
        <dbReference type="ChEBI" id="CHEBI:30616"/>
        <dbReference type="ChEBI" id="CHEBI:83421"/>
        <dbReference type="ChEBI" id="CHEBI:456216"/>
        <dbReference type="EC" id="2.7.11.1"/>
    </reaction>
</comment>
<proteinExistence type="predicted"/>
<keyword evidence="4" id="KW-0547">Nucleotide-binding</keyword>
<name>A0A1V9YC82_9STRA</name>
<dbReference type="PROSITE" id="PS00108">
    <property type="entry name" value="PROTEIN_KINASE_ST"/>
    <property type="match status" value="1"/>
</dbReference>
<dbReference type="FunFam" id="1.10.510.10:FF:002219">
    <property type="entry name" value="Uncharacterized protein"/>
    <property type="match status" value="1"/>
</dbReference>
<keyword evidence="12" id="KW-1185">Reference proteome</keyword>
<evidence type="ECO:0000256" key="2">
    <source>
        <dbReference type="ARBA" id="ARBA00022527"/>
    </source>
</evidence>
<dbReference type="InterPro" id="IPR000719">
    <property type="entry name" value="Prot_kinase_dom"/>
</dbReference>